<dbReference type="InterPro" id="IPR050898">
    <property type="entry name" value="Plant_acyltransferase"/>
</dbReference>
<protein>
    <submittedName>
        <fullName evidence="6">Uncharacterized protein</fullName>
    </submittedName>
</protein>
<dbReference type="OMA" id="IAIFCGW"/>
<accession>A0AA38CGZ2</accession>
<evidence type="ECO:0000313" key="7">
    <source>
        <dbReference type="Proteomes" id="UP000824469"/>
    </source>
</evidence>
<evidence type="ECO:0000256" key="1">
    <source>
        <dbReference type="ARBA" id="ARBA00005122"/>
    </source>
</evidence>
<dbReference type="EMBL" id="JAHRHJ020000009">
    <property type="protein sequence ID" value="KAH9300135.1"/>
    <property type="molecule type" value="Genomic_DNA"/>
</dbReference>
<evidence type="ECO:0000256" key="2">
    <source>
        <dbReference type="ARBA" id="ARBA00009861"/>
    </source>
</evidence>
<gene>
    <name evidence="6" type="ORF">KI387_011718</name>
</gene>
<keyword evidence="7" id="KW-1185">Reference proteome</keyword>
<evidence type="ECO:0000256" key="3">
    <source>
        <dbReference type="ARBA" id="ARBA00022679"/>
    </source>
</evidence>
<organism evidence="6 7">
    <name type="scientific">Taxus chinensis</name>
    <name type="common">Chinese yew</name>
    <name type="synonym">Taxus wallichiana var. chinensis</name>
    <dbReference type="NCBI Taxonomy" id="29808"/>
    <lineage>
        <taxon>Eukaryota</taxon>
        <taxon>Viridiplantae</taxon>
        <taxon>Streptophyta</taxon>
        <taxon>Embryophyta</taxon>
        <taxon>Tracheophyta</taxon>
        <taxon>Spermatophyta</taxon>
        <taxon>Pinopsida</taxon>
        <taxon>Pinidae</taxon>
        <taxon>Conifers II</taxon>
        <taxon>Cupressales</taxon>
        <taxon>Taxaceae</taxon>
        <taxon>Taxus</taxon>
    </lineage>
</organism>
<dbReference type="PANTHER" id="PTHR31147:SF1">
    <property type="entry name" value="ACYL TRANSFERASE 4"/>
    <property type="match status" value="1"/>
</dbReference>
<evidence type="ECO:0000256" key="5">
    <source>
        <dbReference type="ARBA" id="ARBA00023315"/>
    </source>
</evidence>
<dbReference type="Pfam" id="PF02458">
    <property type="entry name" value="Transferase"/>
    <property type="match status" value="1"/>
</dbReference>
<evidence type="ECO:0000256" key="4">
    <source>
        <dbReference type="ARBA" id="ARBA00023059"/>
    </source>
</evidence>
<proteinExistence type="inferred from homology"/>
<dbReference type="InterPro" id="IPR023213">
    <property type="entry name" value="CAT-like_dom_sf"/>
</dbReference>
<feature type="non-terminal residue" evidence="6">
    <location>
        <position position="88"/>
    </location>
</feature>
<keyword evidence="5" id="KW-0012">Acyltransferase</keyword>
<comment type="caution">
    <text evidence="6">The sequence shown here is derived from an EMBL/GenBank/DDBJ whole genome shotgun (WGS) entry which is preliminary data.</text>
</comment>
<dbReference type="AlphaFoldDB" id="A0AA38CGZ2"/>
<comment type="pathway">
    <text evidence="1">Alkaloid biosynthesis; taxol biosynthesis.</text>
</comment>
<name>A0AA38CGZ2_TAXCH</name>
<dbReference type="Gene3D" id="3.30.559.10">
    <property type="entry name" value="Chloramphenicol acetyltransferase-like domain"/>
    <property type="match status" value="1"/>
</dbReference>
<keyword evidence="4" id="KW-0876">Taxol biosynthesis</keyword>
<evidence type="ECO:0000313" key="6">
    <source>
        <dbReference type="EMBL" id="KAH9300135.1"/>
    </source>
</evidence>
<keyword evidence="3" id="KW-0808">Transferase</keyword>
<dbReference type="GO" id="GO:0042617">
    <property type="term" value="P:paclitaxel biosynthetic process"/>
    <property type="evidence" value="ECO:0007669"/>
    <property type="project" value="UniProtKB-KW"/>
</dbReference>
<dbReference type="GO" id="GO:0016746">
    <property type="term" value="F:acyltransferase activity"/>
    <property type="evidence" value="ECO:0007669"/>
    <property type="project" value="UniProtKB-KW"/>
</dbReference>
<sequence>EPVKVIREALLRVLVYYYPLAGKMRNMPQDGKLKVVCNVDGVVFVEATSPNTLFVLRDLDEFKSSFQQLLIQFLSNNPLQDIHPLILQ</sequence>
<reference evidence="6 7" key="1">
    <citation type="journal article" date="2021" name="Nat. Plants">
        <title>The Taxus genome provides insights into paclitaxel biosynthesis.</title>
        <authorList>
            <person name="Xiong X."/>
            <person name="Gou J."/>
            <person name="Liao Q."/>
            <person name="Li Y."/>
            <person name="Zhou Q."/>
            <person name="Bi G."/>
            <person name="Li C."/>
            <person name="Du R."/>
            <person name="Wang X."/>
            <person name="Sun T."/>
            <person name="Guo L."/>
            <person name="Liang H."/>
            <person name="Lu P."/>
            <person name="Wu Y."/>
            <person name="Zhang Z."/>
            <person name="Ro D.K."/>
            <person name="Shang Y."/>
            <person name="Huang S."/>
            <person name="Yan J."/>
        </authorList>
    </citation>
    <scope>NUCLEOTIDE SEQUENCE [LARGE SCALE GENOMIC DNA]</scope>
    <source>
        <strain evidence="6">Ta-2019</strain>
    </source>
</reference>
<feature type="non-terminal residue" evidence="6">
    <location>
        <position position="1"/>
    </location>
</feature>
<comment type="similarity">
    <text evidence="2">Belongs to the plant acyltransferase family.</text>
</comment>
<dbReference type="PANTHER" id="PTHR31147">
    <property type="entry name" value="ACYL TRANSFERASE 4"/>
    <property type="match status" value="1"/>
</dbReference>
<dbReference type="Proteomes" id="UP000824469">
    <property type="component" value="Unassembled WGS sequence"/>
</dbReference>